<feature type="compositionally biased region" description="Basic and acidic residues" evidence="1">
    <location>
        <begin position="172"/>
        <end position="187"/>
    </location>
</feature>
<evidence type="ECO:0000313" key="2">
    <source>
        <dbReference type="EMBL" id="KAB7496856.1"/>
    </source>
</evidence>
<feature type="compositionally biased region" description="Acidic residues" evidence="1">
    <location>
        <begin position="161"/>
        <end position="171"/>
    </location>
</feature>
<feature type="compositionally biased region" description="Acidic residues" evidence="1">
    <location>
        <begin position="12"/>
        <end position="27"/>
    </location>
</feature>
<evidence type="ECO:0000256" key="1">
    <source>
        <dbReference type="SAM" id="MobiDB-lite"/>
    </source>
</evidence>
<reference evidence="2 3" key="1">
    <citation type="journal article" date="2019" name="PLoS Biol.">
        <title>Sex chromosomes control vertical transmission of feminizing Wolbachia symbionts in an isopod.</title>
        <authorList>
            <person name="Becking T."/>
            <person name="Chebbi M.A."/>
            <person name="Giraud I."/>
            <person name="Moumen B."/>
            <person name="Laverre T."/>
            <person name="Caubet Y."/>
            <person name="Peccoud J."/>
            <person name="Gilbert C."/>
            <person name="Cordaux R."/>
        </authorList>
    </citation>
    <scope>NUCLEOTIDE SEQUENCE [LARGE SCALE GENOMIC DNA]</scope>
    <source>
        <strain evidence="2">ANa2</strain>
        <tissue evidence="2">Whole body excluding digestive tract and cuticle</tissue>
    </source>
</reference>
<accession>A0A5N5SRR9</accession>
<protein>
    <submittedName>
        <fullName evidence="2">Uncharacterized protein</fullName>
    </submittedName>
</protein>
<dbReference type="EMBL" id="SEYY01020962">
    <property type="protein sequence ID" value="KAB7496856.1"/>
    <property type="molecule type" value="Genomic_DNA"/>
</dbReference>
<feature type="region of interest" description="Disordered" evidence="1">
    <location>
        <begin position="95"/>
        <end position="286"/>
    </location>
</feature>
<feature type="compositionally biased region" description="Low complexity" evidence="1">
    <location>
        <begin position="406"/>
        <end position="418"/>
    </location>
</feature>
<feature type="compositionally biased region" description="Acidic residues" evidence="1">
    <location>
        <begin position="113"/>
        <end position="132"/>
    </location>
</feature>
<name>A0A5N5SRR9_9CRUS</name>
<organism evidence="2 3">
    <name type="scientific">Armadillidium nasatum</name>
    <dbReference type="NCBI Taxonomy" id="96803"/>
    <lineage>
        <taxon>Eukaryota</taxon>
        <taxon>Metazoa</taxon>
        <taxon>Ecdysozoa</taxon>
        <taxon>Arthropoda</taxon>
        <taxon>Crustacea</taxon>
        <taxon>Multicrustacea</taxon>
        <taxon>Malacostraca</taxon>
        <taxon>Eumalacostraca</taxon>
        <taxon>Peracarida</taxon>
        <taxon>Isopoda</taxon>
        <taxon>Oniscidea</taxon>
        <taxon>Crinocheta</taxon>
        <taxon>Armadillidiidae</taxon>
        <taxon>Armadillidium</taxon>
    </lineage>
</organism>
<evidence type="ECO:0000313" key="3">
    <source>
        <dbReference type="Proteomes" id="UP000326759"/>
    </source>
</evidence>
<gene>
    <name evidence="2" type="ORF">Anas_04784</name>
</gene>
<proteinExistence type="predicted"/>
<dbReference type="Proteomes" id="UP000326759">
    <property type="component" value="Unassembled WGS sequence"/>
</dbReference>
<keyword evidence="3" id="KW-1185">Reference proteome</keyword>
<comment type="caution">
    <text evidence="2">The sequence shown here is derived from an EMBL/GenBank/DDBJ whole genome shotgun (WGS) entry which is preliminary data.</text>
</comment>
<dbReference type="AlphaFoldDB" id="A0A5N5SRR9"/>
<feature type="region of interest" description="Disordered" evidence="1">
    <location>
        <begin position="391"/>
        <end position="438"/>
    </location>
</feature>
<feature type="compositionally biased region" description="Basic and acidic residues" evidence="1">
    <location>
        <begin position="95"/>
        <end position="112"/>
    </location>
</feature>
<sequence length="460" mass="51707">MSLLFSLFRENESDEEDHEGGEIEVEAEGSTSVIESAHSDSEFSTPPLSPAIAKLKDLFPSKHEKTPSKYTVNKISELFSLLEIWSVTSFYVSSKDAKKYSMSREEKEHPSKEDEDEDEEEEERREENEESPDSVFEEKQDDDDSKEEKEEKEEKEKDQEKDEEIQDGEIQDETHSDDNDNPKKQDDPPSSEEGSEASTASPSNTINSKTGSLFRFTYNDKKSSTSSSPARKKKKSRLEILRGTKQRMLGMRGQGSGDKNKPFIVESPPTDNEIKEDTDIDISSPKKGILKRRNSFSMGSLDQVGRGPEESYSTVTVVDTKLRNAIDKVRKLKQGTASSMEFKLSQISLFKSKKKDVKKREFDMTDEEREVWELRELSKEVRAAIEGQYVGKNSSSQASIREKHAAAASQAQRQSSVATSPQQLGAVNPIPSLDPEAGTLFRRSVSSSQLTSYTNGFGTR</sequence>
<feature type="region of interest" description="Disordered" evidence="1">
    <location>
        <begin position="1"/>
        <end position="48"/>
    </location>
</feature>
<feature type="compositionally biased region" description="Basic and acidic residues" evidence="1">
    <location>
        <begin position="146"/>
        <end position="160"/>
    </location>
</feature>